<dbReference type="PROSITE" id="PS00678">
    <property type="entry name" value="WD_REPEATS_1"/>
    <property type="match status" value="1"/>
</dbReference>
<feature type="region of interest" description="Disordered" evidence="8">
    <location>
        <begin position="2677"/>
        <end position="2741"/>
    </location>
</feature>
<evidence type="ECO:0000256" key="4">
    <source>
        <dbReference type="ARBA" id="ARBA00022771"/>
    </source>
</evidence>
<feature type="compositionally biased region" description="Basic and acidic residues" evidence="8">
    <location>
        <begin position="2725"/>
        <end position="2739"/>
    </location>
</feature>
<dbReference type="Gene3D" id="1.25.10.10">
    <property type="entry name" value="Leucine-rich Repeat Variant"/>
    <property type="match status" value="1"/>
</dbReference>
<dbReference type="InterPro" id="IPR013320">
    <property type="entry name" value="ConA-like_dom_sf"/>
</dbReference>
<dbReference type="SUPFAM" id="SSF81837">
    <property type="entry name" value="BEACH domain"/>
    <property type="match status" value="1"/>
</dbReference>
<dbReference type="PROSITE" id="PS51783">
    <property type="entry name" value="PH_BEACH"/>
    <property type="match status" value="1"/>
</dbReference>
<dbReference type="SUPFAM" id="SSF50729">
    <property type="entry name" value="PH domain-like"/>
    <property type="match status" value="1"/>
</dbReference>
<evidence type="ECO:0008006" key="17">
    <source>
        <dbReference type="Google" id="ProtNLM"/>
    </source>
</evidence>
<feature type="repeat" description="WD" evidence="7">
    <location>
        <begin position="3341"/>
        <end position="3382"/>
    </location>
</feature>
<feature type="compositionally biased region" description="Polar residues" evidence="8">
    <location>
        <begin position="185"/>
        <end position="200"/>
    </location>
</feature>
<feature type="region of interest" description="Disordered" evidence="8">
    <location>
        <begin position="2090"/>
        <end position="2110"/>
    </location>
</feature>
<dbReference type="OMA" id="HEMESSH"/>
<feature type="domain" description="FYVE-type" evidence="10">
    <location>
        <begin position="3638"/>
        <end position="3699"/>
    </location>
</feature>
<protein>
    <recommendedName>
        <fullName evidence="17">BEACH domain-containing protein</fullName>
    </recommendedName>
</protein>
<dbReference type="Pfam" id="PF14844">
    <property type="entry name" value="PH_BEACH"/>
    <property type="match status" value="1"/>
</dbReference>
<evidence type="ECO:0000256" key="3">
    <source>
        <dbReference type="ARBA" id="ARBA00022737"/>
    </source>
</evidence>
<dbReference type="CDD" id="cd06071">
    <property type="entry name" value="Beach"/>
    <property type="match status" value="1"/>
</dbReference>
<evidence type="ECO:0000256" key="7">
    <source>
        <dbReference type="PROSITE-ProRule" id="PRU00221"/>
    </source>
</evidence>
<dbReference type="Gene3D" id="1.10.1540.10">
    <property type="entry name" value="BEACH domain"/>
    <property type="match status" value="1"/>
</dbReference>
<keyword evidence="4 6" id="KW-0863">Zinc-finger</keyword>
<feature type="domain" description="BEACH" evidence="11">
    <location>
        <begin position="2967"/>
        <end position="3258"/>
    </location>
</feature>
<dbReference type="SMART" id="SM00064">
    <property type="entry name" value="FYVE"/>
    <property type="match status" value="1"/>
</dbReference>
<dbReference type="PROSITE" id="PS50178">
    <property type="entry name" value="ZF_FYVE"/>
    <property type="match status" value="1"/>
</dbReference>
<dbReference type="InterPro" id="IPR036372">
    <property type="entry name" value="BEACH_dom_sf"/>
</dbReference>
<evidence type="ECO:0000313" key="15">
    <source>
        <dbReference type="EnsemblPlants" id="Pp3c6_5706V3.1"/>
    </source>
</evidence>
<proteinExistence type="predicted"/>
<keyword evidence="16" id="KW-1185">Reference proteome</keyword>
<dbReference type="SMART" id="SM01026">
    <property type="entry name" value="Beach"/>
    <property type="match status" value="1"/>
</dbReference>
<keyword evidence="2" id="KW-0479">Metal-binding</keyword>
<evidence type="ECO:0000259" key="10">
    <source>
        <dbReference type="PROSITE" id="PS50178"/>
    </source>
</evidence>
<dbReference type="InterPro" id="IPR011993">
    <property type="entry name" value="PH-like_dom_sf"/>
</dbReference>
<dbReference type="Proteomes" id="UP000006727">
    <property type="component" value="Chromosome 6"/>
</dbReference>
<feature type="region of interest" description="Disordered" evidence="8">
    <location>
        <begin position="3527"/>
        <end position="3549"/>
    </location>
</feature>
<dbReference type="SUPFAM" id="SSF57903">
    <property type="entry name" value="FYVE/PHD zinc finger"/>
    <property type="match status" value="1"/>
</dbReference>
<dbReference type="Gramene" id="Pp3c6_5706V3.2">
    <property type="protein sequence ID" value="Pp3c6_5706V3.2"/>
    <property type="gene ID" value="Pp3c6_5706"/>
</dbReference>
<dbReference type="PROSITE" id="PS50082">
    <property type="entry name" value="WD_REPEATS_2"/>
    <property type="match status" value="2"/>
</dbReference>
<dbReference type="InterPro" id="IPR019775">
    <property type="entry name" value="WD40_repeat_CS"/>
</dbReference>
<dbReference type="InterPro" id="IPR013083">
    <property type="entry name" value="Znf_RING/FYVE/PHD"/>
</dbReference>
<evidence type="ECO:0000256" key="2">
    <source>
        <dbReference type="ARBA" id="ARBA00022723"/>
    </source>
</evidence>
<dbReference type="Gramene" id="Pp3c6_5706V3.1">
    <property type="protein sequence ID" value="Pp3c6_5706V3.1"/>
    <property type="gene ID" value="Pp3c6_5706"/>
</dbReference>
<dbReference type="EnsemblPlants" id="Pp3c6_5706V3.1">
    <property type="protein sequence ID" value="Pp3c6_5706V3.1"/>
    <property type="gene ID" value="Pp3c6_5706"/>
</dbReference>
<dbReference type="EnsemblPlants" id="Pp3c6_5706V3.3">
    <property type="protein sequence ID" value="Pp3c6_5706V3.3"/>
    <property type="gene ID" value="Pp3c6_5706"/>
</dbReference>
<evidence type="ECO:0000313" key="16">
    <source>
        <dbReference type="Proteomes" id="UP000006727"/>
    </source>
</evidence>
<evidence type="ECO:0000256" key="1">
    <source>
        <dbReference type="ARBA" id="ARBA00022574"/>
    </source>
</evidence>
<dbReference type="PANTHER" id="PTHR46108:SF4">
    <property type="entry name" value="BLUE CHEESE"/>
    <property type="match status" value="1"/>
</dbReference>
<dbReference type="Gene3D" id="3.30.40.10">
    <property type="entry name" value="Zinc/RING finger domain, C3HC4 (zinc finger)"/>
    <property type="match status" value="1"/>
</dbReference>
<dbReference type="OrthoDB" id="26681at2759"/>
<dbReference type="STRING" id="3218.A0A2K1KEG8"/>
<dbReference type="InterPro" id="IPR036322">
    <property type="entry name" value="WD40_repeat_dom_sf"/>
</dbReference>
<dbReference type="EnsemblPlants" id="Pp3c6_5700V3.1">
    <property type="protein sequence ID" value="Pp3c6_5700V3.1"/>
    <property type="gene ID" value="Pp3c6_5700"/>
</dbReference>
<dbReference type="PROSITE" id="PS50294">
    <property type="entry name" value="WD_REPEATS_REGION"/>
    <property type="match status" value="2"/>
</dbReference>
<dbReference type="Gramene" id="Pp3c6_5700V3.1">
    <property type="protein sequence ID" value="Pp3c6_5700V3.1"/>
    <property type="gene ID" value="Pp3c6_5700"/>
</dbReference>
<dbReference type="InterPro" id="IPR000409">
    <property type="entry name" value="BEACH_dom"/>
</dbReference>
<dbReference type="GO" id="GO:0008270">
    <property type="term" value="F:zinc ion binding"/>
    <property type="evidence" value="ECO:0007669"/>
    <property type="project" value="UniProtKB-KW"/>
</dbReference>
<keyword evidence="3" id="KW-0677">Repeat</keyword>
<evidence type="ECO:0000256" key="5">
    <source>
        <dbReference type="ARBA" id="ARBA00022833"/>
    </source>
</evidence>
<evidence type="ECO:0000313" key="13">
    <source>
        <dbReference type="EMBL" id="PNR52176.1"/>
    </source>
</evidence>
<accession>A0A2K1KEG8</accession>
<reference evidence="14" key="3">
    <citation type="submission" date="2020-12" db="UniProtKB">
        <authorList>
            <consortium name="EnsemblPlants"/>
        </authorList>
    </citation>
    <scope>IDENTIFICATION</scope>
</reference>
<evidence type="ECO:0000256" key="8">
    <source>
        <dbReference type="SAM" id="MobiDB-lite"/>
    </source>
</evidence>
<dbReference type="Gramene" id="Pp3c6_5706V3.3">
    <property type="protein sequence ID" value="Pp3c6_5706V3.3"/>
    <property type="gene ID" value="Pp3c6_5706"/>
</dbReference>
<evidence type="ECO:0000256" key="6">
    <source>
        <dbReference type="PROSITE-ProRule" id="PRU00024"/>
    </source>
</evidence>
<evidence type="ECO:0000259" key="11">
    <source>
        <dbReference type="PROSITE" id="PS50197"/>
    </source>
</evidence>
<keyword evidence="1 7" id="KW-0853">WD repeat</keyword>
<sequence length="3736" mass="414814">MKWIDRFREKVHAQLPLSPRAARQFSEEGGSPHFRDTNESEQDFKRAWDDFRSAIEKEKEEALENVISLFCKISRRTGNPARLAQTLVDGRVFAFVVAKALVTDIEKLLKTSPDEQLQPNAILNYFGGEIKGDVSAGGNLLFALEGLVTPPLDVQPLLEAGLLSSLVIVLYHLLYSADSASSFKAVDSPTSLHSPRSTDGSGDENKRTAVFSSVVHLMKALARHPGAAQTLVESDRFQRMFHMVFMGYKTPLIPPSQNREIITTHLAQLYRHVLQILELLLNSDNGGTAQYIQNQELVKVLLTPVMNFVEHSGDDSYIVSVVSLIKNAIQLSCRSEAGGVCLKKNLEKENGYDLFLQLALKLAESARDISTENQTVDREVIPPQLLRLLDIIGELAQVGTGKVGVHSGSAIAGKAGRLPSGNQLNSKSESTGSPVGAFLDGKLRDPNSVQIFQDLFLKTNIIALRVELLDRLLRLFAGHPDNYGFVQELRTMALFIQNMGNYPSVLQERVLKVLEYAVISANCVPDQELFSLCYLVQQPLTSSLRIAILTFFEKLLSFDRQYKKVLREAGVMDLLVDDLKKCEPPVSSAQRSFKSDANPIRANSVGILHLEREYSSSRSQFIFEDAATNVIAWSCLISLLRKSEGNQVMFRKLNGVAAVFPLLAAPKHRTNVLKLLSCLILEDSNQAHKEDLKALIEAVHTSSVKNLEGRQWRVELETKEDVLWMIWKVLVANPALKIVFGDAQGFSLLHSVLESIQADDHSVISSLKSRLDEYSGEDSPSPTRVNLRTELFIALLHVVVAAVAETPMNRSLLHEFLLSHNFKRLLCSSGLICKDFEEKFVELFFDLALEKVHSPSQNARGLPILLHNDKVGHEYFQLPGIRGSFVVDLNQARDEEEVFNPSAIEVLLFCLLQFSLKLQMRVLIRLKIIAGASPRNQDALSAVGCVGLLLEAIRLMLPNPSSLLTCALQIVEVLGSFRLSSSEIRTLGRYIWQNRDGSGGQIGKSILETVRRMWSIEFVPDSLSLSSFVEFRMSRMGHACIRVPFTDRSWPPAAGYSFVCWIRLENFKDQIATVIESSVPKSNLAGKKQSSSGPVLRIFSVSTAEEKSTTCVELFMDDSGGLKLVTSPTSFLFFKGVHLEEGRWYHLVIVHNKPNALAGLFQSSVAYLYLNGKLCHTGKLGYAATPVGKPLQVIIGTPAAQAETCSISWQLGSCYLYEEVLPATAVFFMYVMGRSYRGLFQDPNIVRFIPQEACGGGNLAVLETLDIEQQSSSVAQREGSVRGAGGSLKIEGRGSMWDMEKFAKIAHVSGRKLIFAFDGTFSNASISTAAVTVVNLADSMSTSTFPSGGVPYAAEICGDTRICAPLNIADNLRKVGGVAVVLAMLEASKSWDMLYLSLSLLHSVLKYNPRNVRDMQRCHGYHLLALFLRLRMNYLDKQCLLFLFKIAKCQAAPALKTFPKSEKLVPAQKSMSTQEPVRQISGIPDSINRLVQADSDTDFDLDVSGNPSKFDDQDSSYGSMFDSVESFGQDSSIGPGISDLEVVDTSTNDDESDVLSNPDIVEHVLLDWTVWSDADVSMQLTIIGFISRLVSSKRYREYNMTVLRRLNLLQHLLVILQRDVKDRVCEAVVDLVTSILKDGFISSELQLVADFVVMTFDPSPSIEGTPVVTQESTSSQVKVRNLLLDKFIDLQFFIKSEESKTVEWNKVVSARVINYLLDDAVHHCSMGRVITILGLCLATSATFAAKFKSSGGYQHLARVLPSFFDSPDIYFILFKLIFNQSVYPRQPEVRMLDFHALMPGDHKSGDICFPELLEVVICMCKAAFNKVSKQSLTAQQSGNLSEFSASSRSYSGAVEDSGEDLQGEALLHKTYAARLMNGEAAAPALVTSILRFMVDLAKMFHPFTLACRRMDFLESLVDLYFSCARSAGALQSAQEALAHSMRSENGEELFYADGSFSTLVDGTDYQKVSRLNDYETKLEKGFSGDLTASEFSEYPVDPVNDMIYDITVESSGCLTNFDGQSLKPSIGGPESSPRWMQGNSPTASEVSSSVATPKAQNVGSPVGSFVGGPHEAFSRLRTLSSSLTGAYITRSEGDSSSRHRSSAFFSSTPLTPRSEADSFYSDFGAASSGRFTPRASPDAIVIPKLLLQLEAMGASDGSCACSASAILDLIGEVLADTLTEHPKGMCVVEAAVEAVPQYVGSDGMLVFQGLCLGRMINFLERRLLRDEEEHLKKLDKNRWAPNLDTLSWLLADRAFMGAFADPGAAIRVLEFLLAMLQLANSDGRVEEAVPAGKGLLALARGGSRQVESHVQALLKNTNRMIMYCLLPASSVGGLGEDSLPSSFQRSSDSLLRSLDSLRYGAEGGSGEFSTASQEIDKATVLQLILANKKLIFCASSVDPELLCALCVNVTPLLWDPEPSTRTLAVDVWRALVLHRSPALEDILIWRGTQGAANVDVLHNGFNLLLTVSSKEFYAWIEESWGTVRKVLEQRAAVVWKEYLQGTLRFPGVRIKPLEGRRKREMNRRSREISKLDHLHYEQVAKSRCGLEQVRESIAAELRMLRQDKYGWMLHAESEWKSHVQQLVHERGIWPMASAAADRKAIWQLSTDEGPFRMRKKLERQTINQTDNYDAKLEGEDSFGLEYCRRVSIGRDRTSPSLSTDHPDFKMHLRVQSKDFSFHDSSVEDEGDPTKAEGLEEDDSLSAHGQSSDDQPSSGTTAENQVPVRRRSEEGSQPGGREDVDYLYGSEECKNTGDSQNKEFDIHEDGEFLIRPYLEPGEKVKFRYNCERVLGLDKRDGIFLIGEQCLYVIDNYYLDEEGCIKEKGDEGDISVIDRALGVPMTGPNDSQDDMKPSSGSFGETVASDRLGGRAWACNGGARGKENILAGRNMQHKWHMWKLDSVHELLKRQYQLRPVAIELFSMNGVNELLVFHKNERDEVFKNLLAQGLPRNSMLDTTISGVSKQEGNEGGRLSKLLAKSFSKRWQNGEISNFQYLMHLNTLAGRGYNDLTQYPIFPWVLADYESQELDLSKPETFRCLEKPMGAQHPPREEAFKTRFENWDDSDIPRFHYGSHYSSAGIVLFYLIRLPPFSWENQKLQGGGFDHADRLFSSLQETWLGASQGNTADVKELIPEFFYLPEFLENRCELELGTTQSGEKIDHVQLPPWAKGSAIEFIRKHREALESQYVSENLHHWIDLIFGFKQRGKAAVDATNVFYYLTYDGAVDIDSIPDPNMKAAILAQINHFGQTPRQLFPKPHPKRRWVPRPALALIPYSYHTVVPQEIRTMGSRVSQIVLHQNIPHIATTNRALRPPSYDKYVAWGFPDRSLRLMACDQDRVLSTHENLHDDGPVTCAGFSRDGQILVTGGEDGVVAVWRLTVPTSNNSPLHLQRSLCAHTQAVTCLAVSLSYSLVATASKDQTVIFWDLTKLEYVRQMPELPAPATALHINDMTGEVVTAVGSVLTVWSINGDCLAAVNTSQAYSDTILSITSPQVPDWTEAGWYITGHQSGMIRLWRMQFDSQSSTNRMSLLRTKSGDPYTTPAKRGNSGRTSWIVPPGTSGLRRLKSGIATAEDPTKMCITGGTPEFQLVLIKVLSWHKEPVTALCLGNDLKQLCSGDSGGHVVSWTLLDDISKNPPLLGSLSQSDTCTNCDTHVMASERRYYCRNCGHVLCFECSDSHQLPLEDLGHLLPVQVCEKCYQSRKTTHPKVSAVVMDQLDVVTQGPYLKNHSSLYRFDSSNI</sequence>
<evidence type="ECO:0000259" key="9">
    <source>
        <dbReference type="PROSITE" id="PS50119"/>
    </source>
</evidence>
<dbReference type="Pfam" id="PF02138">
    <property type="entry name" value="Beach"/>
    <property type="match status" value="1"/>
</dbReference>
<dbReference type="InterPro" id="IPR017455">
    <property type="entry name" value="Znf_FYVE-rel"/>
</dbReference>
<feature type="region of interest" description="Disordered" evidence="8">
    <location>
        <begin position="185"/>
        <end position="205"/>
    </location>
</feature>
<evidence type="ECO:0000313" key="14">
    <source>
        <dbReference type="EnsemblPlants" id="Pp3c6_5700V3.1"/>
    </source>
</evidence>
<dbReference type="PANTHER" id="PTHR46108">
    <property type="entry name" value="BLUE CHEESE"/>
    <property type="match status" value="1"/>
</dbReference>
<dbReference type="InterPro" id="IPR000306">
    <property type="entry name" value="Znf_FYVE"/>
</dbReference>
<organism evidence="13">
    <name type="scientific">Physcomitrium patens</name>
    <name type="common">Spreading-leaved earth moss</name>
    <name type="synonym">Physcomitrella patens</name>
    <dbReference type="NCBI Taxonomy" id="3218"/>
    <lineage>
        <taxon>Eukaryota</taxon>
        <taxon>Viridiplantae</taxon>
        <taxon>Streptophyta</taxon>
        <taxon>Embryophyta</taxon>
        <taxon>Bryophyta</taxon>
        <taxon>Bryophytina</taxon>
        <taxon>Bryopsida</taxon>
        <taxon>Funariidae</taxon>
        <taxon>Funariales</taxon>
        <taxon>Funariaceae</taxon>
        <taxon>Physcomitrium</taxon>
    </lineage>
</organism>
<dbReference type="FunCoup" id="A0A2K1KEG8">
    <property type="interactions" value="2503"/>
</dbReference>
<feature type="region of interest" description="Disordered" evidence="8">
    <location>
        <begin position="2024"/>
        <end position="2046"/>
    </location>
</feature>
<dbReference type="PROSITE" id="PS50197">
    <property type="entry name" value="BEACH"/>
    <property type="match status" value="1"/>
</dbReference>
<dbReference type="FunFam" id="1.10.1540.10:FF:000002">
    <property type="entry name" value="WD repeat and FYVE domain containing 3"/>
    <property type="match status" value="1"/>
</dbReference>
<dbReference type="SUPFAM" id="SSF49899">
    <property type="entry name" value="Concanavalin A-like lectins/glucanases"/>
    <property type="match status" value="1"/>
</dbReference>
<gene>
    <name evidence="15" type="primary">LOC112283757</name>
    <name evidence="13" type="ORF">PHYPA_008550</name>
</gene>
<dbReference type="EnsemblPlants" id="Pp3c6_5706V3.2">
    <property type="protein sequence ID" value="Pp3c6_5706V3.2"/>
    <property type="gene ID" value="Pp3c6_5706"/>
</dbReference>
<feature type="compositionally biased region" description="Polar residues" evidence="8">
    <location>
        <begin position="2037"/>
        <end position="2046"/>
    </location>
</feature>
<dbReference type="Gene3D" id="2.130.10.10">
    <property type="entry name" value="YVTN repeat-like/Quinoprotein amine dehydrogenase"/>
    <property type="match status" value="1"/>
</dbReference>
<dbReference type="InterPro" id="IPR000315">
    <property type="entry name" value="Znf_B-box"/>
</dbReference>
<dbReference type="InterPro" id="IPR023362">
    <property type="entry name" value="PH-BEACH_dom"/>
</dbReference>
<reference evidence="13 16" key="2">
    <citation type="journal article" date="2018" name="Plant J.">
        <title>The Physcomitrella patens chromosome-scale assembly reveals moss genome structure and evolution.</title>
        <authorList>
            <person name="Lang D."/>
            <person name="Ullrich K.K."/>
            <person name="Murat F."/>
            <person name="Fuchs J."/>
            <person name="Jenkins J."/>
            <person name="Haas F.B."/>
            <person name="Piednoel M."/>
            <person name="Gundlach H."/>
            <person name="Van Bel M."/>
            <person name="Meyberg R."/>
            <person name="Vives C."/>
            <person name="Morata J."/>
            <person name="Symeonidi A."/>
            <person name="Hiss M."/>
            <person name="Muchero W."/>
            <person name="Kamisugi Y."/>
            <person name="Saleh O."/>
            <person name="Blanc G."/>
            <person name="Decker E.L."/>
            <person name="van Gessel N."/>
            <person name="Grimwood J."/>
            <person name="Hayes R.D."/>
            <person name="Graham S.W."/>
            <person name="Gunter L.E."/>
            <person name="McDaniel S.F."/>
            <person name="Hoernstein S.N.W."/>
            <person name="Larsson A."/>
            <person name="Li F.W."/>
            <person name="Perroud P.F."/>
            <person name="Phillips J."/>
            <person name="Ranjan P."/>
            <person name="Rokshar D.S."/>
            <person name="Rothfels C.J."/>
            <person name="Schneider L."/>
            <person name="Shu S."/>
            <person name="Stevenson D.W."/>
            <person name="Thummler F."/>
            <person name="Tillich M."/>
            <person name="Villarreal Aguilar J.C."/>
            <person name="Widiez T."/>
            <person name="Wong G.K."/>
            <person name="Wymore A."/>
            <person name="Zhang Y."/>
            <person name="Zimmer A.D."/>
            <person name="Quatrano R.S."/>
            <person name="Mayer K.F.X."/>
            <person name="Goodstein D."/>
            <person name="Casacuberta J.M."/>
            <person name="Vandepoele K."/>
            <person name="Reski R."/>
            <person name="Cuming A.C."/>
            <person name="Tuskan G.A."/>
            <person name="Maumus F."/>
            <person name="Salse J."/>
            <person name="Schmutz J."/>
            <person name="Rensing S.A."/>
        </authorList>
    </citation>
    <scope>NUCLEOTIDE SEQUENCE [LARGE SCALE GENOMIC DNA]</scope>
    <source>
        <strain evidence="14 16">cv. Gransden 2004</strain>
    </source>
</reference>
<dbReference type="InterPro" id="IPR011989">
    <property type="entry name" value="ARM-like"/>
</dbReference>
<feature type="domain" description="BEACH-type PH" evidence="12">
    <location>
        <begin position="2774"/>
        <end position="2942"/>
    </location>
</feature>
<dbReference type="InterPro" id="IPR001680">
    <property type="entry name" value="WD40_rpt"/>
</dbReference>
<dbReference type="InterPro" id="IPR015943">
    <property type="entry name" value="WD40/YVTN_repeat-like_dom_sf"/>
</dbReference>
<feature type="domain" description="B box-type" evidence="9">
    <location>
        <begin position="3639"/>
        <end position="3676"/>
    </location>
</feature>
<feature type="region of interest" description="Disordered" evidence="8">
    <location>
        <begin position="21"/>
        <end position="40"/>
    </location>
</feature>
<dbReference type="Pfam" id="PF00400">
    <property type="entry name" value="WD40"/>
    <property type="match status" value="2"/>
</dbReference>
<feature type="repeat" description="WD" evidence="7">
    <location>
        <begin position="3390"/>
        <end position="3431"/>
    </location>
</feature>
<keyword evidence="5" id="KW-0862">Zinc</keyword>
<dbReference type="InterPro" id="IPR051944">
    <property type="entry name" value="BEACH_domain_protein"/>
</dbReference>
<feature type="compositionally biased region" description="Basic and acidic residues" evidence="8">
    <location>
        <begin position="2677"/>
        <end position="2693"/>
    </location>
</feature>
<dbReference type="CDD" id="cd01201">
    <property type="entry name" value="PH_BEACH"/>
    <property type="match status" value="1"/>
</dbReference>
<dbReference type="Pfam" id="PF01363">
    <property type="entry name" value="FYVE"/>
    <property type="match status" value="1"/>
</dbReference>
<dbReference type="Gene3D" id="2.30.29.30">
    <property type="entry name" value="Pleckstrin-homology domain (PH domain)/Phosphotyrosine-binding domain (PTB)"/>
    <property type="match status" value="1"/>
</dbReference>
<dbReference type="SMART" id="SM00320">
    <property type="entry name" value="WD40"/>
    <property type="match status" value="3"/>
</dbReference>
<dbReference type="PROSITE" id="PS50119">
    <property type="entry name" value="ZF_BBOX"/>
    <property type="match status" value="1"/>
</dbReference>
<feature type="compositionally biased region" description="Polar residues" evidence="8">
    <location>
        <begin position="2702"/>
        <end position="2719"/>
    </location>
</feature>
<dbReference type="InterPro" id="IPR016024">
    <property type="entry name" value="ARM-type_fold"/>
</dbReference>
<dbReference type="SUPFAM" id="SSF48371">
    <property type="entry name" value="ARM repeat"/>
    <property type="match status" value="2"/>
</dbReference>
<dbReference type="InterPro" id="IPR011011">
    <property type="entry name" value="Znf_FYVE_PHD"/>
</dbReference>
<dbReference type="SUPFAM" id="SSF50978">
    <property type="entry name" value="WD40 repeat-like"/>
    <property type="match status" value="1"/>
</dbReference>
<dbReference type="PaxDb" id="3218-PP1S180_76V6.1"/>
<reference evidence="13 16" key="1">
    <citation type="journal article" date="2008" name="Science">
        <title>The Physcomitrella genome reveals evolutionary insights into the conquest of land by plants.</title>
        <authorList>
            <person name="Rensing S."/>
            <person name="Lang D."/>
            <person name="Zimmer A."/>
            <person name="Terry A."/>
            <person name="Salamov A."/>
            <person name="Shapiro H."/>
            <person name="Nishiyama T."/>
            <person name="Perroud P.-F."/>
            <person name="Lindquist E."/>
            <person name="Kamisugi Y."/>
            <person name="Tanahashi T."/>
            <person name="Sakakibara K."/>
            <person name="Fujita T."/>
            <person name="Oishi K."/>
            <person name="Shin-I T."/>
            <person name="Kuroki Y."/>
            <person name="Toyoda A."/>
            <person name="Suzuki Y."/>
            <person name="Hashimoto A."/>
            <person name="Yamaguchi K."/>
            <person name="Sugano A."/>
            <person name="Kohara Y."/>
            <person name="Fujiyama A."/>
            <person name="Anterola A."/>
            <person name="Aoki S."/>
            <person name="Ashton N."/>
            <person name="Barbazuk W.B."/>
            <person name="Barker E."/>
            <person name="Bennetzen J."/>
            <person name="Bezanilla M."/>
            <person name="Blankenship R."/>
            <person name="Cho S.H."/>
            <person name="Dutcher S."/>
            <person name="Estelle M."/>
            <person name="Fawcett J.A."/>
            <person name="Gundlach H."/>
            <person name="Hanada K."/>
            <person name="Heyl A."/>
            <person name="Hicks K.A."/>
            <person name="Hugh J."/>
            <person name="Lohr M."/>
            <person name="Mayer K."/>
            <person name="Melkozernov A."/>
            <person name="Murata T."/>
            <person name="Nelson D."/>
            <person name="Pils B."/>
            <person name="Prigge M."/>
            <person name="Reiss B."/>
            <person name="Renner T."/>
            <person name="Rombauts S."/>
            <person name="Rushton P."/>
            <person name="Sanderfoot A."/>
            <person name="Schween G."/>
            <person name="Shiu S.-H."/>
            <person name="Stueber K."/>
            <person name="Theodoulou F.L."/>
            <person name="Tu H."/>
            <person name="Van de Peer Y."/>
            <person name="Verrier P.J."/>
            <person name="Waters E."/>
            <person name="Wood A."/>
            <person name="Yang L."/>
            <person name="Cove D."/>
            <person name="Cuming A."/>
            <person name="Hasebe M."/>
            <person name="Lucas S."/>
            <person name="Mishler D.B."/>
            <person name="Reski R."/>
            <person name="Grigoriev I."/>
            <person name="Quatrano R.S."/>
            <person name="Boore J.L."/>
        </authorList>
    </citation>
    <scope>NUCLEOTIDE SEQUENCE [LARGE SCALE GENOMIC DNA]</scope>
    <source>
        <strain evidence="14 16">cv. Gransden 2004</strain>
    </source>
</reference>
<evidence type="ECO:0000259" key="12">
    <source>
        <dbReference type="PROSITE" id="PS51783"/>
    </source>
</evidence>
<name>A0A2K1KEG8_PHYPA</name>
<dbReference type="EMBL" id="ABEU02000006">
    <property type="protein sequence ID" value="PNR52176.1"/>
    <property type="molecule type" value="Genomic_DNA"/>
</dbReference>